<protein>
    <submittedName>
        <fullName evidence="5">Di-copper centre-containing protein</fullName>
    </submittedName>
</protein>
<feature type="domain" description="Tyrosinase copper-binding" evidence="3">
    <location>
        <begin position="42"/>
        <end position="59"/>
    </location>
</feature>
<gene>
    <name evidence="5" type="ORF">K469DRAFT_570818</name>
</gene>
<dbReference type="PANTHER" id="PTHR11474:SF126">
    <property type="entry name" value="TYROSINASE-LIKE PROTEIN TYR-1-RELATED"/>
    <property type="match status" value="1"/>
</dbReference>
<dbReference type="InterPro" id="IPR008922">
    <property type="entry name" value="Di-copper_centre_dom_sf"/>
</dbReference>
<dbReference type="SUPFAM" id="SSF48056">
    <property type="entry name" value="Di-copper centre-containing domain"/>
    <property type="match status" value="1"/>
</dbReference>
<sequence length="287" mass="31958">KLAYIEAEKCLMKLPAKLGLEGVRTRFDELQQVHVLQTEMVHGVGAFLPFHRFFMHAHEHLLKTECNYTAGQPYWDESLDAGNFSRSIVLDPETGFGGDGIGTDRCIKDGPFKDYVNAIGPGRTISDHCIDRRVDDCTSQLADRKYVDECMQMRNFSTLWPCIESAPHSAGHGGIGGEASPSSMLNVFSSPGDPLFYLHHTYLDKLWWEWQVKDFPTRLTDIAGPNVGQFPFIPGDLGFVEKVVSVDGDPGNVTTLGHVLTVYGAVPNVTIKDVMDIQDVLLCYEYV</sequence>
<accession>A0A6A6EBE5</accession>
<dbReference type="InterPro" id="IPR050316">
    <property type="entry name" value="Tyrosinase/Hemocyanin"/>
</dbReference>
<name>A0A6A6EBE5_9PEZI</name>
<dbReference type="GO" id="GO:0046872">
    <property type="term" value="F:metal ion binding"/>
    <property type="evidence" value="ECO:0007669"/>
    <property type="project" value="UniProtKB-KW"/>
</dbReference>
<evidence type="ECO:0000313" key="6">
    <source>
        <dbReference type="Proteomes" id="UP000800200"/>
    </source>
</evidence>
<dbReference type="PANTHER" id="PTHR11474">
    <property type="entry name" value="TYROSINASE FAMILY MEMBER"/>
    <property type="match status" value="1"/>
</dbReference>
<keyword evidence="1" id="KW-0479">Metal-binding</keyword>
<dbReference type="PRINTS" id="PR00092">
    <property type="entry name" value="TYROSINASE"/>
</dbReference>
<evidence type="ECO:0000313" key="5">
    <source>
        <dbReference type="EMBL" id="KAF2187156.1"/>
    </source>
</evidence>
<dbReference type="Pfam" id="PF00264">
    <property type="entry name" value="Tyrosinase"/>
    <property type="match status" value="1"/>
</dbReference>
<feature type="domain" description="Tyrosinase copper-binding" evidence="4">
    <location>
        <begin position="193"/>
        <end position="204"/>
    </location>
</feature>
<feature type="non-terminal residue" evidence="5">
    <location>
        <position position="1"/>
    </location>
</feature>
<dbReference type="GO" id="GO:0016491">
    <property type="term" value="F:oxidoreductase activity"/>
    <property type="evidence" value="ECO:0007669"/>
    <property type="project" value="InterPro"/>
</dbReference>
<evidence type="ECO:0000259" key="4">
    <source>
        <dbReference type="PROSITE" id="PS00498"/>
    </source>
</evidence>
<dbReference type="EMBL" id="ML994628">
    <property type="protein sequence ID" value="KAF2187156.1"/>
    <property type="molecule type" value="Genomic_DNA"/>
</dbReference>
<dbReference type="InterPro" id="IPR002227">
    <property type="entry name" value="Tyrosinase_Cu-bd"/>
</dbReference>
<keyword evidence="2" id="KW-0186">Copper</keyword>
<proteinExistence type="predicted"/>
<reference evidence="5" key="1">
    <citation type="journal article" date="2020" name="Stud. Mycol.">
        <title>101 Dothideomycetes genomes: a test case for predicting lifestyles and emergence of pathogens.</title>
        <authorList>
            <person name="Haridas S."/>
            <person name="Albert R."/>
            <person name="Binder M."/>
            <person name="Bloem J."/>
            <person name="Labutti K."/>
            <person name="Salamov A."/>
            <person name="Andreopoulos B."/>
            <person name="Baker S."/>
            <person name="Barry K."/>
            <person name="Bills G."/>
            <person name="Bluhm B."/>
            <person name="Cannon C."/>
            <person name="Castanera R."/>
            <person name="Culley D."/>
            <person name="Daum C."/>
            <person name="Ezra D."/>
            <person name="Gonzalez J."/>
            <person name="Henrissat B."/>
            <person name="Kuo A."/>
            <person name="Liang C."/>
            <person name="Lipzen A."/>
            <person name="Lutzoni F."/>
            <person name="Magnuson J."/>
            <person name="Mondo S."/>
            <person name="Nolan M."/>
            <person name="Ohm R."/>
            <person name="Pangilinan J."/>
            <person name="Park H.-J."/>
            <person name="Ramirez L."/>
            <person name="Alfaro M."/>
            <person name="Sun H."/>
            <person name="Tritt A."/>
            <person name="Yoshinaga Y."/>
            <person name="Zwiers L.-H."/>
            <person name="Turgeon B."/>
            <person name="Goodwin S."/>
            <person name="Spatafora J."/>
            <person name="Crous P."/>
            <person name="Grigoriev I."/>
        </authorList>
    </citation>
    <scope>NUCLEOTIDE SEQUENCE</scope>
    <source>
        <strain evidence="5">CBS 207.26</strain>
    </source>
</reference>
<evidence type="ECO:0000259" key="3">
    <source>
        <dbReference type="PROSITE" id="PS00497"/>
    </source>
</evidence>
<dbReference type="PROSITE" id="PS00497">
    <property type="entry name" value="TYROSINASE_1"/>
    <property type="match status" value="1"/>
</dbReference>
<dbReference type="Proteomes" id="UP000800200">
    <property type="component" value="Unassembled WGS sequence"/>
</dbReference>
<dbReference type="OrthoDB" id="6132182at2759"/>
<organism evidence="5 6">
    <name type="scientific">Zopfia rhizophila CBS 207.26</name>
    <dbReference type="NCBI Taxonomy" id="1314779"/>
    <lineage>
        <taxon>Eukaryota</taxon>
        <taxon>Fungi</taxon>
        <taxon>Dikarya</taxon>
        <taxon>Ascomycota</taxon>
        <taxon>Pezizomycotina</taxon>
        <taxon>Dothideomycetes</taxon>
        <taxon>Dothideomycetes incertae sedis</taxon>
        <taxon>Zopfiaceae</taxon>
        <taxon>Zopfia</taxon>
    </lineage>
</organism>
<dbReference type="PROSITE" id="PS00498">
    <property type="entry name" value="TYROSINASE_2"/>
    <property type="match status" value="1"/>
</dbReference>
<dbReference type="Gene3D" id="1.10.1280.10">
    <property type="entry name" value="Di-copper center containing domain from catechol oxidase"/>
    <property type="match status" value="1"/>
</dbReference>
<dbReference type="AlphaFoldDB" id="A0A6A6EBE5"/>
<evidence type="ECO:0000256" key="2">
    <source>
        <dbReference type="ARBA" id="ARBA00023008"/>
    </source>
</evidence>
<keyword evidence="6" id="KW-1185">Reference proteome</keyword>
<evidence type="ECO:0000256" key="1">
    <source>
        <dbReference type="ARBA" id="ARBA00022723"/>
    </source>
</evidence>